<keyword evidence="1" id="KW-1015">Disulfide bond</keyword>
<dbReference type="PROSITE" id="PS50923">
    <property type="entry name" value="SUSHI"/>
    <property type="match status" value="1"/>
</dbReference>
<keyword evidence="2" id="KW-0768">Sushi</keyword>
<keyword evidence="5" id="KW-1185">Reference proteome</keyword>
<evidence type="ECO:0000256" key="1">
    <source>
        <dbReference type="ARBA" id="ARBA00023157"/>
    </source>
</evidence>
<comment type="caution">
    <text evidence="2">Lacks conserved residue(s) required for the propagation of feature annotation.</text>
</comment>
<proteinExistence type="predicted"/>
<dbReference type="Gene3D" id="2.10.70.10">
    <property type="entry name" value="Complement Module, domain 1"/>
    <property type="match status" value="1"/>
</dbReference>
<feature type="domain" description="Sushi" evidence="3">
    <location>
        <begin position="37"/>
        <end position="103"/>
    </location>
</feature>
<dbReference type="InterPro" id="IPR000436">
    <property type="entry name" value="Sushi_SCR_CCP_dom"/>
</dbReference>
<gene>
    <name evidence="4" type="ORF">MAR_005272</name>
</gene>
<evidence type="ECO:0000259" key="3">
    <source>
        <dbReference type="PROSITE" id="PS50923"/>
    </source>
</evidence>
<dbReference type="CDD" id="cd00033">
    <property type="entry name" value="CCP"/>
    <property type="match status" value="1"/>
</dbReference>
<accession>A0ABY7F0R4</accession>
<dbReference type="SUPFAM" id="SSF57535">
    <property type="entry name" value="Complement control module/SCR domain"/>
    <property type="match status" value="1"/>
</dbReference>
<reference evidence="4" key="1">
    <citation type="submission" date="2022-11" db="EMBL/GenBank/DDBJ databases">
        <title>Centuries of genome instability and evolution in soft-shell clam transmissible cancer (bioRxiv).</title>
        <authorList>
            <person name="Hart S.F.M."/>
            <person name="Yonemitsu M.A."/>
            <person name="Giersch R.M."/>
            <person name="Beal B.F."/>
            <person name="Arriagada G."/>
            <person name="Davis B.W."/>
            <person name="Ostrander E.A."/>
            <person name="Goff S.P."/>
            <person name="Metzger M.J."/>
        </authorList>
    </citation>
    <scope>NUCLEOTIDE SEQUENCE</scope>
    <source>
        <strain evidence="4">MELC-2E11</strain>
        <tissue evidence="4">Siphon/mantle</tissue>
    </source>
</reference>
<sequence>MLKTPKKISPIDSAVRYECLEGYTHAPGSDSVICQEDVCRQEDAVVDNGVAIAGAGPFVAGSVIQFGCNAGFISAVCNGSNVLVCQPDGSWTRRGGCMPECYYAFNFIQYINY</sequence>
<dbReference type="EMBL" id="CP111020">
    <property type="protein sequence ID" value="WAR15167.1"/>
    <property type="molecule type" value="Genomic_DNA"/>
</dbReference>
<evidence type="ECO:0000313" key="4">
    <source>
        <dbReference type="EMBL" id="WAR15167.1"/>
    </source>
</evidence>
<protein>
    <recommendedName>
        <fullName evidence="3">Sushi domain-containing protein</fullName>
    </recommendedName>
</protein>
<name>A0ABY7F0R4_MYAAR</name>
<dbReference type="InterPro" id="IPR035976">
    <property type="entry name" value="Sushi/SCR/CCP_sf"/>
</dbReference>
<evidence type="ECO:0000313" key="5">
    <source>
        <dbReference type="Proteomes" id="UP001164746"/>
    </source>
</evidence>
<evidence type="ECO:0000256" key="2">
    <source>
        <dbReference type="PROSITE-ProRule" id="PRU00302"/>
    </source>
</evidence>
<dbReference type="Proteomes" id="UP001164746">
    <property type="component" value="Chromosome 9"/>
</dbReference>
<organism evidence="4 5">
    <name type="scientific">Mya arenaria</name>
    <name type="common">Soft-shell clam</name>
    <dbReference type="NCBI Taxonomy" id="6604"/>
    <lineage>
        <taxon>Eukaryota</taxon>
        <taxon>Metazoa</taxon>
        <taxon>Spiralia</taxon>
        <taxon>Lophotrochozoa</taxon>
        <taxon>Mollusca</taxon>
        <taxon>Bivalvia</taxon>
        <taxon>Autobranchia</taxon>
        <taxon>Heteroconchia</taxon>
        <taxon>Euheterodonta</taxon>
        <taxon>Imparidentia</taxon>
        <taxon>Neoheterodontei</taxon>
        <taxon>Myida</taxon>
        <taxon>Myoidea</taxon>
        <taxon>Myidae</taxon>
        <taxon>Mya</taxon>
    </lineage>
</organism>
<dbReference type="Pfam" id="PF00084">
    <property type="entry name" value="Sushi"/>
    <property type="match status" value="2"/>
</dbReference>